<evidence type="ECO:0000313" key="2">
    <source>
        <dbReference type="Proteomes" id="UP000828390"/>
    </source>
</evidence>
<accession>A0A9D4DGJ5</accession>
<proteinExistence type="predicted"/>
<dbReference type="EMBL" id="JAIWYP010000010">
    <property type="protein sequence ID" value="KAH3747697.1"/>
    <property type="molecule type" value="Genomic_DNA"/>
</dbReference>
<keyword evidence="2" id="KW-1185">Reference proteome</keyword>
<evidence type="ECO:0000313" key="1">
    <source>
        <dbReference type="EMBL" id="KAH3747697.1"/>
    </source>
</evidence>
<protein>
    <submittedName>
        <fullName evidence="1">Uncharacterized protein</fullName>
    </submittedName>
</protein>
<sequence>MLSEWLCSLLITPSSLDHLVEFELLNVVLQSSGDTLDNESHTHVSDLRSKILSRDMSNIEVMVKNGCKEFFELLRGTIIGSLKVIISDPC</sequence>
<reference evidence="1" key="1">
    <citation type="journal article" date="2019" name="bioRxiv">
        <title>The Genome of the Zebra Mussel, Dreissena polymorpha: A Resource for Invasive Species Research.</title>
        <authorList>
            <person name="McCartney M.A."/>
            <person name="Auch B."/>
            <person name="Kono T."/>
            <person name="Mallez S."/>
            <person name="Zhang Y."/>
            <person name="Obille A."/>
            <person name="Becker A."/>
            <person name="Abrahante J.E."/>
            <person name="Garbe J."/>
            <person name="Badalamenti J.P."/>
            <person name="Herman A."/>
            <person name="Mangelson H."/>
            <person name="Liachko I."/>
            <person name="Sullivan S."/>
            <person name="Sone E.D."/>
            <person name="Koren S."/>
            <person name="Silverstein K.A.T."/>
            <person name="Beckman K.B."/>
            <person name="Gohl D.M."/>
        </authorList>
    </citation>
    <scope>NUCLEOTIDE SEQUENCE</scope>
    <source>
        <strain evidence="1">Duluth1</strain>
        <tissue evidence="1">Whole animal</tissue>
    </source>
</reference>
<comment type="caution">
    <text evidence="1">The sequence shown here is derived from an EMBL/GenBank/DDBJ whole genome shotgun (WGS) entry which is preliminary data.</text>
</comment>
<gene>
    <name evidence="1" type="ORF">DPMN_182126</name>
</gene>
<dbReference type="Proteomes" id="UP000828390">
    <property type="component" value="Unassembled WGS sequence"/>
</dbReference>
<dbReference type="AlphaFoldDB" id="A0A9D4DGJ5"/>
<reference evidence="1" key="2">
    <citation type="submission" date="2020-11" db="EMBL/GenBank/DDBJ databases">
        <authorList>
            <person name="McCartney M.A."/>
            <person name="Auch B."/>
            <person name="Kono T."/>
            <person name="Mallez S."/>
            <person name="Becker A."/>
            <person name="Gohl D.M."/>
            <person name="Silverstein K.A.T."/>
            <person name="Koren S."/>
            <person name="Bechman K.B."/>
            <person name="Herman A."/>
            <person name="Abrahante J.E."/>
            <person name="Garbe J."/>
        </authorList>
    </citation>
    <scope>NUCLEOTIDE SEQUENCE</scope>
    <source>
        <strain evidence="1">Duluth1</strain>
        <tissue evidence="1">Whole animal</tissue>
    </source>
</reference>
<name>A0A9D4DGJ5_DREPO</name>
<organism evidence="1 2">
    <name type="scientific">Dreissena polymorpha</name>
    <name type="common">Zebra mussel</name>
    <name type="synonym">Mytilus polymorpha</name>
    <dbReference type="NCBI Taxonomy" id="45954"/>
    <lineage>
        <taxon>Eukaryota</taxon>
        <taxon>Metazoa</taxon>
        <taxon>Spiralia</taxon>
        <taxon>Lophotrochozoa</taxon>
        <taxon>Mollusca</taxon>
        <taxon>Bivalvia</taxon>
        <taxon>Autobranchia</taxon>
        <taxon>Heteroconchia</taxon>
        <taxon>Euheterodonta</taxon>
        <taxon>Imparidentia</taxon>
        <taxon>Neoheterodontei</taxon>
        <taxon>Myida</taxon>
        <taxon>Dreissenoidea</taxon>
        <taxon>Dreissenidae</taxon>
        <taxon>Dreissena</taxon>
    </lineage>
</organism>